<organism evidence="3 4">
    <name type="scientific">Nasonia vitripennis</name>
    <name type="common">Parasitic wasp</name>
    <dbReference type="NCBI Taxonomy" id="7425"/>
    <lineage>
        <taxon>Eukaryota</taxon>
        <taxon>Metazoa</taxon>
        <taxon>Ecdysozoa</taxon>
        <taxon>Arthropoda</taxon>
        <taxon>Hexapoda</taxon>
        <taxon>Insecta</taxon>
        <taxon>Pterygota</taxon>
        <taxon>Neoptera</taxon>
        <taxon>Endopterygota</taxon>
        <taxon>Hymenoptera</taxon>
        <taxon>Apocrita</taxon>
        <taxon>Proctotrupomorpha</taxon>
        <taxon>Chalcidoidea</taxon>
        <taxon>Pteromalidae</taxon>
        <taxon>Pteromalinae</taxon>
        <taxon>Nasonia</taxon>
    </lineage>
</organism>
<accession>A0A7M7Q3Z4</accession>
<reference evidence="3" key="1">
    <citation type="submission" date="2021-01" db="UniProtKB">
        <authorList>
            <consortium name="EnsemblMetazoa"/>
        </authorList>
    </citation>
    <scope>IDENTIFICATION</scope>
</reference>
<evidence type="ECO:0000256" key="1">
    <source>
        <dbReference type="ARBA" id="ARBA00005361"/>
    </source>
</evidence>
<dbReference type="InterPro" id="IPR038586">
    <property type="entry name" value="Tctex-1-like_sf"/>
</dbReference>
<protein>
    <recommendedName>
        <fullName evidence="5">Dynein light chain</fullName>
    </recommendedName>
</protein>
<dbReference type="GO" id="GO:0005737">
    <property type="term" value="C:cytoplasm"/>
    <property type="evidence" value="ECO:0007669"/>
    <property type="project" value="TreeGrafter"/>
</dbReference>
<dbReference type="Gene3D" id="3.30.1140.40">
    <property type="entry name" value="Tctex-1"/>
    <property type="match status" value="1"/>
</dbReference>
<dbReference type="KEGG" id="nvi:100120703"/>
<evidence type="ECO:0000313" key="4">
    <source>
        <dbReference type="Proteomes" id="UP000002358"/>
    </source>
</evidence>
<dbReference type="OrthoDB" id="10260741at2759"/>
<feature type="compositionally biased region" description="Acidic residues" evidence="2">
    <location>
        <begin position="14"/>
        <end position="29"/>
    </location>
</feature>
<dbReference type="InParanoid" id="A0A7M7Q3Z4"/>
<keyword evidence="4" id="KW-1185">Reference proteome</keyword>
<dbReference type="Pfam" id="PF03645">
    <property type="entry name" value="Tctex-1"/>
    <property type="match status" value="1"/>
</dbReference>
<dbReference type="OMA" id="YVIRPNF"/>
<evidence type="ECO:0008006" key="5">
    <source>
        <dbReference type="Google" id="ProtNLM"/>
    </source>
</evidence>
<dbReference type="PANTHER" id="PTHR21255:SF7">
    <property type="entry name" value="DYNEIN LIGHT CHAIN TCTEX-TYPE PROTEIN 2B"/>
    <property type="match status" value="1"/>
</dbReference>
<feature type="compositionally biased region" description="Polar residues" evidence="2">
    <location>
        <begin position="1"/>
        <end position="10"/>
    </location>
</feature>
<dbReference type="FunCoup" id="A0A7M7Q3Z4">
    <property type="interactions" value="235"/>
</dbReference>
<dbReference type="PANTHER" id="PTHR21255">
    <property type="entry name" value="T-COMPLEX-ASSOCIATED-TESTIS-EXPRESSED 1/ DYNEIN LIGHT CHAIN"/>
    <property type="match status" value="1"/>
</dbReference>
<evidence type="ECO:0000256" key="2">
    <source>
        <dbReference type="SAM" id="MobiDB-lite"/>
    </source>
</evidence>
<evidence type="ECO:0000313" key="3">
    <source>
        <dbReference type="EnsemblMetazoa" id="XP_031780596"/>
    </source>
</evidence>
<dbReference type="EnsemblMetazoa" id="XM_031924736">
    <property type="protein sequence ID" value="XP_031780596"/>
    <property type="gene ID" value="LOC100120703"/>
</dbReference>
<sequence>MESSSESQPMDNVEHEEEEDSGENVDIAEADSTNIYQISPKLDEKFKPLSAKEVIHNVLFDYLSTKEYIKDDAPTWTKEIADIIRDKIKKLEFKKYKYMVNIVLGQKNGAGLKMGTRCIWDAETDCYAHDCFTNDSLFCVAAVYAVYHY</sequence>
<proteinExistence type="inferred from homology"/>
<name>A0A7M7Q3Z4_NASVI</name>
<dbReference type="GO" id="GO:0005868">
    <property type="term" value="C:cytoplasmic dynein complex"/>
    <property type="evidence" value="ECO:0007669"/>
    <property type="project" value="TreeGrafter"/>
</dbReference>
<dbReference type="InterPro" id="IPR005334">
    <property type="entry name" value="Tctex-1-like"/>
</dbReference>
<dbReference type="GO" id="GO:0045505">
    <property type="term" value="F:dynein intermediate chain binding"/>
    <property type="evidence" value="ECO:0007669"/>
    <property type="project" value="TreeGrafter"/>
</dbReference>
<dbReference type="CDD" id="cd21459">
    <property type="entry name" value="DLC-like_TCTEX1D2"/>
    <property type="match status" value="1"/>
</dbReference>
<dbReference type="FunFam" id="3.30.1140.40:FF:000003">
    <property type="entry name" value="tctex1 domain-containing protein 2"/>
    <property type="match status" value="1"/>
</dbReference>
<dbReference type="AlphaFoldDB" id="A0A7M7Q3Z4"/>
<dbReference type="Proteomes" id="UP000002358">
    <property type="component" value="Chromosome 2"/>
</dbReference>
<dbReference type="RefSeq" id="XP_031780596.1">
    <property type="nucleotide sequence ID" value="XM_031924736.2"/>
</dbReference>
<dbReference type="GeneID" id="100120703"/>
<comment type="similarity">
    <text evidence="1">Belongs to the dynein light chain Tctex-type family.</text>
</comment>
<dbReference type="SMR" id="A0A7M7Q3Z4"/>
<feature type="region of interest" description="Disordered" evidence="2">
    <location>
        <begin position="1"/>
        <end position="29"/>
    </location>
</feature>
<dbReference type="GO" id="GO:0007018">
    <property type="term" value="P:microtubule-based movement"/>
    <property type="evidence" value="ECO:0007669"/>
    <property type="project" value="TreeGrafter"/>
</dbReference>